<dbReference type="PANTHER" id="PTHR38767">
    <property type="entry name" value="DNA POLYMERASE III SUBUNIT CHI"/>
    <property type="match status" value="1"/>
</dbReference>
<dbReference type="PANTHER" id="PTHR38767:SF1">
    <property type="entry name" value="DNA POLYMERASE III SUBUNIT CHI"/>
    <property type="match status" value="1"/>
</dbReference>
<evidence type="ECO:0000313" key="2">
    <source>
        <dbReference type="Proteomes" id="UP000238605"/>
    </source>
</evidence>
<dbReference type="InterPro" id="IPR007459">
    <property type="entry name" value="DNA_pol3_chi"/>
</dbReference>
<reference evidence="1 2" key="1">
    <citation type="submission" date="2018-02" db="EMBL/GenBank/DDBJ databases">
        <title>Reclassifiation of [Polyangium] brachysporum DSM 7029 as Guopingzhaonella breviflexa gen. nov., sp. nov., a member of the family Comamonadaceae.</title>
        <authorList>
            <person name="Tang B."/>
        </authorList>
    </citation>
    <scope>NUCLEOTIDE SEQUENCE [LARGE SCALE GENOMIC DNA]</scope>
    <source>
        <strain evidence="1 2">BCRC 80649</strain>
    </source>
</reference>
<dbReference type="Gene3D" id="3.40.50.10110">
    <property type="entry name" value="DNA polymerase III subunit chi"/>
    <property type="match status" value="1"/>
</dbReference>
<evidence type="ECO:0000313" key="1">
    <source>
        <dbReference type="EMBL" id="PPE65994.1"/>
    </source>
</evidence>
<dbReference type="SUPFAM" id="SSF102400">
    <property type="entry name" value="DNA polymerase III chi subunit"/>
    <property type="match status" value="1"/>
</dbReference>
<protein>
    <submittedName>
        <fullName evidence="1">DNA polymerase III subunit chi</fullName>
    </submittedName>
</protein>
<dbReference type="Proteomes" id="UP000238605">
    <property type="component" value="Unassembled WGS sequence"/>
</dbReference>
<sequence length="147" mass="16409">MTAIAFHFNIPDKLGYACRLLRKAVRQGVPVGVVGGERQLAELDRALWSFDPVDFVPHASIADGSPRVPSRVATRTRLWLARRAHDLPHRSVLVNIGVEVPDGHEAFERLIELVASDEDDRLAGRQRWKHYQGAGHPIERHEVGLSG</sequence>
<dbReference type="InterPro" id="IPR036768">
    <property type="entry name" value="PolIII_chi_sf"/>
</dbReference>
<dbReference type="EMBL" id="PSNX01000010">
    <property type="protein sequence ID" value="PPE65994.1"/>
    <property type="molecule type" value="Genomic_DNA"/>
</dbReference>
<dbReference type="RefSeq" id="WP_104302943.1">
    <property type="nucleotide sequence ID" value="NZ_PSNX01000010.1"/>
</dbReference>
<name>A0A2S5STI0_9BURK</name>
<comment type="caution">
    <text evidence="1">The sequence shown here is derived from an EMBL/GenBank/DDBJ whole genome shotgun (WGS) entry which is preliminary data.</text>
</comment>
<dbReference type="Pfam" id="PF04364">
    <property type="entry name" value="DNA_pol3_chi"/>
    <property type="match status" value="1"/>
</dbReference>
<accession>A0A2S5STI0</accession>
<dbReference type="GO" id="GO:0003887">
    <property type="term" value="F:DNA-directed DNA polymerase activity"/>
    <property type="evidence" value="ECO:0007669"/>
    <property type="project" value="InterPro"/>
</dbReference>
<dbReference type="GO" id="GO:0032298">
    <property type="term" value="P:positive regulation of DNA-templated DNA replication initiation"/>
    <property type="evidence" value="ECO:0007669"/>
    <property type="project" value="TreeGrafter"/>
</dbReference>
<keyword evidence="2" id="KW-1185">Reference proteome</keyword>
<dbReference type="AlphaFoldDB" id="A0A2S5STI0"/>
<proteinExistence type="predicted"/>
<dbReference type="GO" id="GO:0003677">
    <property type="term" value="F:DNA binding"/>
    <property type="evidence" value="ECO:0007669"/>
    <property type="project" value="InterPro"/>
</dbReference>
<gene>
    <name evidence="1" type="ORF">C1704_11925</name>
</gene>
<dbReference type="OrthoDB" id="5297568at2"/>
<dbReference type="GO" id="GO:0006260">
    <property type="term" value="P:DNA replication"/>
    <property type="evidence" value="ECO:0007669"/>
    <property type="project" value="InterPro"/>
</dbReference>
<organism evidence="1 2">
    <name type="scientific">Caldimonas caldifontis</name>
    <dbReference type="NCBI Taxonomy" id="1452508"/>
    <lineage>
        <taxon>Bacteria</taxon>
        <taxon>Pseudomonadati</taxon>
        <taxon>Pseudomonadota</taxon>
        <taxon>Betaproteobacteria</taxon>
        <taxon>Burkholderiales</taxon>
        <taxon>Sphaerotilaceae</taxon>
        <taxon>Caldimonas</taxon>
    </lineage>
</organism>